<evidence type="ECO:0000313" key="3">
    <source>
        <dbReference type="Proteomes" id="UP000195326"/>
    </source>
</evidence>
<feature type="domain" description="Transposase IS66 central" evidence="1">
    <location>
        <begin position="1"/>
        <end position="30"/>
    </location>
</feature>
<protein>
    <recommendedName>
        <fullName evidence="1">Transposase IS66 central domain-containing protein</fullName>
    </recommendedName>
</protein>
<sequence>MELSNNRVERSINPSWMSRKNFLFCNTPDGV</sequence>
<accession>A0A1Y4LKV2</accession>
<dbReference type="InterPro" id="IPR004291">
    <property type="entry name" value="Transposase_IS66_central"/>
</dbReference>
<comment type="caution">
    <text evidence="2">The sequence shown here is derived from an EMBL/GenBank/DDBJ whole genome shotgun (WGS) entry which is preliminary data.</text>
</comment>
<dbReference type="EMBL" id="NFKL01000026">
    <property type="protein sequence ID" value="OUP55501.1"/>
    <property type="molecule type" value="Genomic_DNA"/>
</dbReference>
<dbReference type="Proteomes" id="UP000195326">
    <property type="component" value="Unassembled WGS sequence"/>
</dbReference>
<name>A0A1Y4LKV2_9FIRM</name>
<organism evidence="2 3">
    <name type="scientific">Butyricicoccus pullicaecorum</name>
    <dbReference type="NCBI Taxonomy" id="501571"/>
    <lineage>
        <taxon>Bacteria</taxon>
        <taxon>Bacillati</taxon>
        <taxon>Bacillota</taxon>
        <taxon>Clostridia</taxon>
        <taxon>Eubacteriales</taxon>
        <taxon>Butyricicoccaceae</taxon>
        <taxon>Butyricicoccus</taxon>
    </lineage>
</organism>
<gene>
    <name evidence="2" type="ORF">B5F15_14590</name>
</gene>
<evidence type="ECO:0000313" key="2">
    <source>
        <dbReference type="EMBL" id="OUP55501.1"/>
    </source>
</evidence>
<dbReference type="Pfam" id="PF03050">
    <property type="entry name" value="DDE_Tnp_IS66"/>
    <property type="match status" value="1"/>
</dbReference>
<dbReference type="AlphaFoldDB" id="A0A1Y4LKV2"/>
<reference evidence="3" key="1">
    <citation type="submission" date="2017-04" db="EMBL/GenBank/DDBJ databases">
        <title>Function of individual gut microbiota members based on whole genome sequencing of pure cultures obtained from chicken caecum.</title>
        <authorList>
            <person name="Medvecky M."/>
            <person name="Cejkova D."/>
            <person name="Polansky O."/>
            <person name="Karasova D."/>
            <person name="Kubasova T."/>
            <person name="Cizek A."/>
            <person name="Rychlik I."/>
        </authorList>
    </citation>
    <scope>NUCLEOTIDE SEQUENCE [LARGE SCALE GENOMIC DNA]</scope>
    <source>
        <strain evidence="3">An179</strain>
    </source>
</reference>
<proteinExistence type="predicted"/>
<evidence type="ECO:0000259" key="1">
    <source>
        <dbReference type="Pfam" id="PF03050"/>
    </source>
</evidence>